<protein>
    <recommendedName>
        <fullName evidence="4 5">Flagellar hook-basal body complex protein FliE</fullName>
    </recommendedName>
</protein>
<name>A0A1J5N1M3_9BACT</name>
<evidence type="ECO:0000256" key="3">
    <source>
        <dbReference type="ARBA" id="ARBA00023143"/>
    </source>
</evidence>
<dbReference type="GO" id="GO:0005198">
    <property type="term" value="F:structural molecule activity"/>
    <property type="evidence" value="ECO:0007669"/>
    <property type="project" value="UniProtKB-UniRule"/>
</dbReference>
<evidence type="ECO:0000256" key="4">
    <source>
        <dbReference type="HAMAP-Rule" id="MF_00724"/>
    </source>
</evidence>
<evidence type="ECO:0000256" key="1">
    <source>
        <dbReference type="ARBA" id="ARBA00004117"/>
    </source>
</evidence>
<keyword evidence="6" id="KW-0969">Cilium</keyword>
<comment type="caution">
    <text evidence="6">The sequence shown here is derived from an EMBL/GenBank/DDBJ whole genome shotgun (WGS) entry which is preliminary data.</text>
</comment>
<dbReference type="GO" id="GO:0071973">
    <property type="term" value="P:bacterial-type flagellum-dependent cell motility"/>
    <property type="evidence" value="ECO:0007669"/>
    <property type="project" value="InterPro"/>
</dbReference>
<keyword evidence="6" id="KW-0282">Flagellum</keyword>
<dbReference type="PANTHER" id="PTHR34653">
    <property type="match status" value="1"/>
</dbReference>
<comment type="similarity">
    <text evidence="2 4">Belongs to the FliE family.</text>
</comment>
<dbReference type="InterPro" id="IPR001624">
    <property type="entry name" value="FliE"/>
</dbReference>
<dbReference type="AlphaFoldDB" id="A0A1J5N1M3"/>
<dbReference type="HAMAP" id="MF_00724">
    <property type="entry name" value="FliE"/>
    <property type="match status" value="1"/>
</dbReference>
<dbReference type="PRINTS" id="PR01006">
    <property type="entry name" value="FLGHOOKFLIE"/>
</dbReference>
<dbReference type="EMBL" id="LKAQ01000001">
    <property type="protein sequence ID" value="OIQ52162.1"/>
    <property type="molecule type" value="Genomic_DNA"/>
</dbReference>
<evidence type="ECO:0000313" key="7">
    <source>
        <dbReference type="Proteomes" id="UP000181901"/>
    </source>
</evidence>
<dbReference type="GO" id="GO:0009425">
    <property type="term" value="C:bacterial-type flagellum basal body"/>
    <property type="evidence" value="ECO:0007669"/>
    <property type="project" value="UniProtKB-SubCell"/>
</dbReference>
<keyword evidence="7" id="KW-1185">Reference proteome</keyword>
<accession>A0A1J5N1M3</accession>
<dbReference type="RefSeq" id="WP_071544252.1">
    <property type="nucleotide sequence ID" value="NZ_LKAQ01000001.1"/>
</dbReference>
<evidence type="ECO:0000256" key="5">
    <source>
        <dbReference type="NCBIfam" id="TIGR00205"/>
    </source>
</evidence>
<sequence length="109" mass="12239">MVVKSVAFNAYQNAMDLRRRTVDSTVSQSLRKPQAPATSFQDTLKSSLVKVNDLQETKESMIKEFASGKTQNVHELMIAMQKAGMAMQMTGAVRSKIMTAYKEIMQMPF</sequence>
<dbReference type="Pfam" id="PF02049">
    <property type="entry name" value="FliE"/>
    <property type="match status" value="1"/>
</dbReference>
<keyword evidence="3 4" id="KW-0975">Bacterial flagellum</keyword>
<dbReference type="PANTHER" id="PTHR34653:SF1">
    <property type="entry name" value="FLAGELLAR HOOK-BASAL BODY COMPLEX PROTEIN FLIE"/>
    <property type="match status" value="1"/>
</dbReference>
<reference evidence="6 7" key="1">
    <citation type="submission" date="2015-09" db="EMBL/GenBank/DDBJ databases">
        <title>Genome of Desulfovibrio dechloracetivorans BerOc1, a mercury methylating strain isolated from highly hydrocarbons and metals contaminated coastal sediments.</title>
        <authorList>
            <person name="Goni Urriza M."/>
            <person name="Gassie C."/>
            <person name="Bouchez O."/>
            <person name="Klopp C."/>
            <person name="Ranchou-Peyruse A."/>
            <person name="Remy G."/>
        </authorList>
    </citation>
    <scope>NUCLEOTIDE SEQUENCE [LARGE SCALE GENOMIC DNA]</scope>
    <source>
        <strain evidence="6 7">BerOc1</strain>
    </source>
</reference>
<proteinExistence type="inferred from homology"/>
<dbReference type="Proteomes" id="UP000181901">
    <property type="component" value="Unassembled WGS sequence"/>
</dbReference>
<keyword evidence="6" id="KW-0966">Cell projection</keyword>
<evidence type="ECO:0000256" key="2">
    <source>
        <dbReference type="ARBA" id="ARBA00009272"/>
    </source>
</evidence>
<evidence type="ECO:0000313" key="6">
    <source>
        <dbReference type="EMBL" id="OIQ52162.1"/>
    </source>
</evidence>
<dbReference type="GO" id="GO:0003774">
    <property type="term" value="F:cytoskeletal motor activity"/>
    <property type="evidence" value="ECO:0007669"/>
    <property type="project" value="InterPro"/>
</dbReference>
<organism evidence="6 7">
    <name type="scientific">Pseudodesulfovibrio hydrargyri</name>
    <dbReference type="NCBI Taxonomy" id="2125990"/>
    <lineage>
        <taxon>Bacteria</taxon>
        <taxon>Pseudomonadati</taxon>
        <taxon>Thermodesulfobacteriota</taxon>
        <taxon>Desulfovibrionia</taxon>
        <taxon>Desulfovibrionales</taxon>
        <taxon>Desulfovibrionaceae</taxon>
    </lineage>
</organism>
<comment type="subcellular location">
    <subcellularLocation>
        <location evidence="1 4">Bacterial flagellum basal body</location>
    </subcellularLocation>
</comment>
<gene>
    <name evidence="4 6" type="primary">fliE</name>
    <name evidence="6" type="ORF">BerOc1_00635</name>
</gene>
<dbReference type="NCBIfam" id="TIGR00205">
    <property type="entry name" value="fliE"/>
    <property type="match status" value="1"/>
</dbReference>
<dbReference type="OrthoDB" id="285952at2"/>